<dbReference type="AlphaFoldDB" id="A0A9P7FAU0"/>
<keyword evidence="3" id="KW-1185">Reference proteome</keyword>
<name>A0A9P7FAU0_9AGAM</name>
<evidence type="ECO:0000256" key="1">
    <source>
        <dbReference type="SAM" id="Phobius"/>
    </source>
</evidence>
<organism evidence="2 3">
    <name type="scientific">Suillus discolor</name>
    <dbReference type="NCBI Taxonomy" id="1912936"/>
    <lineage>
        <taxon>Eukaryota</taxon>
        <taxon>Fungi</taxon>
        <taxon>Dikarya</taxon>
        <taxon>Basidiomycota</taxon>
        <taxon>Agaricomycotina</taxon>
        <taxon>Agaricomycetes</taxon>
        <taxon>Agaricomycetidae</taxon>
        <taxon>Boletales</taxon>
        <taxon>Suillineae</taxon>
        <taxon>Suillaceae</taxon>
        <taxon>Suillus</taxon>
    </lineage>
</organism>
<keyword evidence="1" id="KW-0812">Transmembrane</keyword>
<feature type="transmembrane region" description="Helical" evidence="1">
    <location>
        <begin position="71"/>
        <end position="94"/>
    </location>
</feature>
<accession>A0A9P7FAU0</accession>
<feature type="transmembrane region" description="Helical" evidence="1">
    <location>
        <begin position="47"/>
        <end position="65"/>
    </location>
</feature>
<dbReference type="GeneID" id="64702716"/>
<evidence type="ECO:0000313" key="3">
    <source>
        <dbReference type="Proteomes" id="UP000823399"/>
    </source>
</evidence>
<dbReference type="EMBL" id="JABBWM010000015">
    <property type="protein sequence ID" value="KAG2112349.1"/>
    <property type="molecule type" value="Genomic_DNA"/>
</dbReference>
<keyword evidence="1" id="KW-1133">Transmembrane helix</keyword>
<dbReference type="Proteomes" id="UP000823399">
    <property type="component" value="Unassembled WGS sequence"/>
</dbReference>
<protein>
    <submittedName>
        <fullName evidence="2">Uncharacterized protein</fullName>
    </submittedName>
</protein>
<comment type="caution">
    <text evidence="2">The sequence shown here is derived from an EMBL/GenBank/DDBJ whole genome shotgun (WGS) entry which is preliminary data.</text>
</comment>
<evidence type="ECO:0000313" key="2">
    <source>
        <dbReference type="EMBL" id="KAG2112349.1"/>
    </source>
</evidence>
<dbReference type="RefSeq" id="XP_041295280.1">
    <property type="nucleotide sequence ID" value="XM_041440457.1"/>
</dbReference>
<keyword evidence="1" id="KW-0472">Membrane</keyword>
<sequence length="128" mass="14945">MDRLSLTRAMTLIFIGKVPTVKTFLDKGYNFDFHRKMFPRSINNFRIFEYLLLLPSLLLLLLNHFHIFDHLLLIFALLSIWIFALLSICCSSFFPLSSSSSSYYRLILSNFRIFGYLPSALLLLLLLS</sequence>
<gene>
    <name evidence="2" type="ORF">F5147DRAFT_759643</name>
</gene>
<feature type="transmembrane region" description="Helical" evidence="1">
    <location>
        <begin position="106"/>
        <end position="127"/>
    </location>
</feature>
<reference evidence="2" key="1">
    <citation type="journal article" date="2020" name="New Phytol.">
        <title>Comparative genomics reveals dynamic genome evolution in host specialist ectomycorrhizal fungi.</title>
        <authorList>
            <person name="Lofgren L.A."/>
            <person name="Nguyen N.H."/>
            <person name="Vilgalys R."/>
            <person name="Ruytinx J."/>
            <person name="Liao H.L."/>
            <person name="Branco S."/>
            <person name="Kuo A."/>
            <person name="LaButti K."/>
            <person name="Lipzen A."/>
            <person name="Andreopoulos W."/>
            <person name="Pangilinan J."/>
            <person name="Riley R."/>
            <person name="Hundley H."/>
            <person name="Na H."/>
            <person name="Barry K."/>
            <person name="Grigoriev I.V."/>
            <person name="Stajich J.E."/>
            <person name="Kennedy P.G."/>
        </authorList>
    </citation>
    <scope>NUCLEOTIDE SEQUENCE</scope>
    <source>
        <strain evidence="2">FC423</strain>
    </source>
</reference>
<proteinExistence type="predicted"/>